<name>A0ACC4AEI8_POPAL</name>
<protein>
    <submittedName>
        <fullName evidence="1">Uncharacterized protein</fullName>
    </submittedName>
</protein>
<evidence type="ECO:0000313" key="1">
    <source>
        <dbReference type="EMBL" id="KAL3564566.1"/>
    </source>
</evidence>
<evidence type="ECO:0000313" key="2">
    <source>
        <dbReference type="Proteomes" id="UP000309997"/>
    </source>
</evidence>
<dbReference type="EMBL" id="RCHU02000037">
    <property type="protein sequence ID" value="KAL3564566.1"/>
    <property type="molecule type" value="Genomic_DNA"/>
</dbReference>
<dbReference type="Proteomes" id="UP000309997">
    <property type="component" value="Unassembled WGS sequence"/>
</dbReference>
<comment type="caution">
    <text evidence="1">The sequence shown here is derived from an EMBL/GenBank/DDBJ whole genome shotgun (WGS) entry which is preliminary data.</text>
</comment>
<proteinExistence type="predicted"/>
<gene>
    <name evidence="1" type="ORF">D5086_033992</name>
</gene>
<keyword evidence="2" id="KW-1185">Reference proteome</keyword>
<feature type="non-terminal residue" evidence="1">
    <location>
        <position position="1"/>
    </location>
</feature>
<feature type="non-terminal residue" evidence="1">
    <location>
        <position position="606"/>
    </location>
</feature>
<organism evidence="1 2">
    <name type="scientific">Populus alba</name>
    <name type="common">White poplar</name>
    <dbReference type="NCBI Taxonomy" id="43335"/>
    <lineage>
        <taxon>Eukaryota</taxon>
        <taxon>Viridiplantae</taxon>
        <taxon>Streptophyta</taxon>
        <taxon>Embryophyta</taxon>
        <taxon>Tracheophyta</taxon>
        <taxon>Spermatophyta</taxon>
        <taxon>Magnoliopsida</taxon>
        <taxon>eudicotyledons</taxon>
        <taxon>Gunneridae</taxon>
        <taxon>Pentapetalae</taxon>
        <taxon>rosids</taxon>
        <taxon>fabids</taxon>
        <taxon>Malpighiales</taxon>
        <taxon>Salicaceae</taxon>
        <taxon>Saliceae</taxon>
        <taxon>Populus</taxon>
    </lineage>
</organism>
<accession>A0ACC4AEI8</accession>
<reference evidence="1 2" key="1">
    <citation type="journal article" date="2024" name="Plant Biotechnol. J.">
        <title>Genome and CRISPR/Cas9 system of a widespread forest tree (Populus alba) in the world.</title>
        <authorList>
            <person name="Liu Y.J."/>
            <person name="Jiang P.F."/>
            <person name="Han X.M."/>
            <person name="Li X.Y."/>
            <person name="Wang H.M."/>
            <person name="Wang Y.J."/>
            <person name="Wang X.X."/>
            <person name="Zeng Q.Y."/>
        </authorList>
    </citation>
    <scope>NUCLEOTIDE SEQUENCE [LARGE SCALE GENOMIC DNA]</scope>
    <source>
        <strain evidence="2">cv. PAL-ZL1</strain>
    </source>
</reference>
<sequence length="606" mass="64912">GLPRPSPALPCPPHGLRRRPVGPLPWHRPPFGRRRRLPGSRGLPALPRPPFGPLGPRRRPAAPLLPSPRSFAAGPVCLSPPSPPPPCFSRPKGPPALPRPCLSAPGLAVGLPRPSPRPHAFAVCGPAVWCRPRRRRSLLPRAPPPFPAPAFRPPGPRRGLPRPSSVPRSRILRRQAGRPVVPGPVAACPFGRRAHRSSDISQQPLTPTSSAAASLLRPRPLLAAPLPSRPPFCVAGRVLCRPRRRRLLLPRAPPPFPGPWLPFGPRGLAVGLPPLSPPRRFPFCLASPCGPPSPPPPAAPPPARAFPGPLPFSPPGPRRRARRAPRAAPRRLPRPCLSHPVGRATTAVRVPRSRASLPPFVAPFSAHRLPPSRVRPGRFVPAARLSLARLRPSRPPRVCLPARGLASPGPLPRLCGPPAPRGPLALPPGHLSRCAARPCARCRPRNTVSAHVACRPAAARPRRGLPPTLPHLAFRPPGRLERRPAGSSPALSPRHPPALRPLPGPRGPRRRTSRPSASPRSALCGRPSCRASPPGGLPPRAPAFRLPRLPRRRLPTPPRVPRLLPVCGRFCCRLVAAGYFPRSRGAPSRALSPFASPQPRRSPAPP</sequence>